<organism evidence="3 4">
    <name type="scientific">Candidatus Faecenecus gallistercoris</name>
    <dbReference type="NCBI Taxonomy" id="2840793"/>
    <lineage>
        <taxon>Bacteria</taxon>
        <taxon>Bacillati</taxon>
        <taxon>Bacillota</taxon>
        <taxon>Bacillota incertae sedis</taxon>
        <taxon>Candidatus Faecenecus</taxon>
    </lineage>
</organism>
<dbReference type="PROSITE" id="PS50894">
    <property type="entry name" value="HPT"/>
    <property type="match status" value="1"/>
</dbReference>
<dbReference type="InterPro" id="IPR036641">
    <property type="entry name" value="HPT_dom_sf"/>
</dbReference>
<dbReference type="Proteomes" id="UP000886725">
    <property type="component" value="Unassembled WGS sequence"/>
</dbReference>
<reference evidence="3" key="1">
    <citation type="submission" date="2020-10" db="EMBL/GenBank/DDBJ databases">
        <authorList>
            <person name="Gilroy R."/>
        </authorList>
    </citation>
    <scope>NUCLEOTIDE SEQUENCE</scope>
    <source>
        <strain evidence="3">CHK165-10780</strain>
    </source>
</reference>
<sequence>MKDIEVLKKNGIDVGRSLELLGDLDTYDEMLESFLEESEVRLPRMKEAKEKADLANYAIDAHAMKSDSRYLGFTKLAELSYNHEIAGKENHIDFIEGHYDELMKEVQRMIEVIRQYLGK</sequence>
<gene>
    <name evidence="3" type="ORF">IAC85_06415</name>
</gene>
<proteinExistence type="predicted"/>
<evidence type="ECO:0000259" key="2">
    <source>
        <dbReference type="PROSITE" id="PS50894"/>
    </source>
</evidence>
<feature type="domain" description="HPt" evidence="2">
    <location>
        <begin position="23"/>
        <end position="119"/>
    </location>
</feature>
<accession>A0A9D0Z2M2</accession>
<reference evidence="3" key="2">
    <citation type="journal article" date="2021" name="PeerJ">
        <title>Extensive microbial diversity within the chicken gut microbiome revealed by metagenomics and culture.</title>
        <authorList>
            <person name="Gilroy R."/>
            <person name="Ravi A."/>
            <person name="Getino M."/>
            <person name="Pursley I."/>
            <person name="Horton D.L."/>
            <person name="Alikhan N.F."/>
            <person name="Baker D."/>
            <person name="Gharbi K."/>
            <person name="Hall N."/>
            <person name="Watson M."/>
            <person name="Adriaenssens E.M."/>
            <person name="Foster-Nyarko E."/>
            <person name="Jarju S."/>
            <person name="Secka A."/>
            <person name="Antonio M."/>
            <person name="Oren A."/>
            <person name="Chaudhuri R.R."/>
            <person name="La Ragione R."/>
            <person name="Hildebrand F."/>
            <person name="Pallen M.J."/>
        </authorList>
    </citation>
    <scope>NUCLEOTIDE SEQUENCE</scope>
    <source>
        <strain evidence="3">CHK165-10780</strain>
    </source>
</reference>
<dbReference type="SUPFAM" id="SSF47226">
    <property type="entry name" value="Histidine-containing phosphotransfer domain, HPT domain"/>
    <property type="match status" value="1"/>
</dbReference>
<comment type="caution">
    <text evidence="3">The sequence shown here is derived from an EMBL/GenBank/DDBJ whole genome shotgun (WGS) entry which is preliminary data.</text>
</comment>
<dbReference type="GO" id="GO:0000160">
    <property type="term" value="P:phosphorelay signal transduction system"/>
    <property type="evidence" value="ECO:0007669"/>
    <property type="project" value="InterPro"/>
</dbReference>
<dbReference type="Pfam" id="PF01627">
    <property type="entry name" value="Hpt"/>
    <property type="match status" value="1"/>
</dbReference>
<evidence type="ECO:0000256" key="1">
    <source>
        <dbReference type="PROSITE-ProRule" id="PRU00110"/>
    </source>
</evidence>
<dbReference type="InterPro" id="IPR008207">
    <property type="entry name" value="Sig_transdc_His_kin_Hpt_dom"/>
</dbReference>
<feature type="modified residue" description="Phosphohistidine" evidence="1">
    <location>
        <position position="62"/>
    </location>
</feature>
<dbReference type="AlphaFoldDB" id="A0A9D0Z2M2"/>
<keyword evidence="1" id="KW-0597">Phosphoprotein</keyword>
<name>A0A9D0Z2M2_9FIRM</name>
<dbReference type="EMBL" id="DVFU01000123">
    <property type="protein sequence ID" value="HIQ65355.1"/>
    <property type="molecule type" value="Genomic_DNA"/>
</dbReference>
<evidence type="ECO:0000313" key="3">
    <source>
        <dbReference type="EMBL" id="HIQ65355.1"/>
    </source>
</evidence>
<evidence type="ECO:0000313" key="4">
    <source>
        <dbReference type="Proteomes" id="UP000886725"/>
    </source>
</evidence>
<dbReference type="Gene3D" id="1.20.120.160">
    <property type="entry name" value="HPT domain"/>
    <property type="match status" value="1"/>
</dbReference>
<protein>
    <submittedName>
        <fullName evidence="3">Hpt domain-containing protein</fullName>
    </submittedName>
</protein>